<feature type="transmembrane region" description="Helical" evidence="1">
    <location>
        <begin position="68"/>
        <end position="90"/>
    </location>
</feature>
<protein>
    <submittedName>
        <fullName evidence="3">Photosynthetic complex assembly protein</fullName>
    </submittedName>
</protein>
<reference evidence="6" key="2">
    <citation type="journal article" date="2019" name="Int. J. Syst. Evol. Microbiol.">
        <title>The Global Catalogue of Microorganisms (GCM) 10K type strain sequencing project: providing services to taxonomists for standard genome sequencing and annotation.</title>
        <authorList>
            <consortium name="The Broad Institute Genomics Platform"/>
            <consortium name="The Broad Institute Genome Sequencing Center for Infectious Disease"/>
            <person name="Wu L."/>
            <person name="Ma J."/>
        </authorList>
    </citation>
    <scope>NUCLEOTIDE SEQUENCE [LARGE SCALE GENOMIC DNA]</scope>
    <source>
        <strain evidence="6">NBRC 107715</strain>
    </source>
</reference>
<reference evidence="3 5" key="3">
    <citation type="submission" date="2019-07" db="EMBL/GenBank/DDBJ databases">
        <title>Whole genome shotgun sequence of Methylobacterium oxalidis NBRC 107715.</title>
        <authorList>
            <person name="Hosoyama A."/>
            <person name="Uohara A."/>
            <person name="Ohji S."/>
            <person name="Ichikawa N."/>
        </authorList>
    </citation>
    <scope>NUCLEOTIDE SEQUENCE [LARGE SCALE GENOMIC DNA]</scope>
    <source>
        <strain evidence="3 5">NBRC 107715</strain>
    </source>
</reference>
<dbReference type="InterPro" id="IPR054839">
    <property type="entry name" value="puhB_PGC"/>
</dbReference>
<name>A0A512IWD6_9HYPH</name>
<dbReference type="AlphaFoldDB" id="A0A512IWD6"/>
<dbReference type="Proteomes" id="UP001156856">
    <property type="component" value="Unassembled WGS sequence"/>
</dbReference>
<dbReference type="RefSeq" id="WP_238179026.1">
    <property type="nucleotide sequence ID" value="NZ_BJZU01000002.1"/>
</dbReference>
<feature type="domain" description="YdbS-like PH" evidence="2">
    <location>
        <begin position="91"/>
        <end position="179"/>
    </location>
</feature>
<evidence type="ECO:0000313" key="3">
    <source>
        <dbReference type="EMBL" id="GEP02030.1"/>
    </source>
</evidence>
<keyword evidence="1" id="KW-1133">Transmembrane helix</keyword>
<evidence type="ECO:0000313" key="4">
    <source>
        <dbReference type="EMBL" id="GLS61975.1"/>
    </source>
</evidence>
<comment type="caution">
    <text evidence="3">The sequence shown here is derived from an EMBL/GenBank/DDBJ whole genome shotgun (WGS) entry which is preliminary data.</text>
</comment>
<evidence type="ECO:0000313" key="5">
    <source>
        <dbReference type="Proteomes" id="UP000321960"/>
    </source>
</evidence>
<evidence type="ECO:0000313" key="6">
    <source>
        <dbReference type="Proteomes" id="UP001156856"/>
    </source>
</evidence>
<dbReference type="EMBL" id="BSPK01000004">
    <property type="protein sequence ID" value="GLS61975.1"/>
    <property type="molecule type" value="Genomic_DNA"/>
</dbReference>
<keyword evidence="1" id="KW-0812">Transmembrane</keyword>
<sequence length="217" mass="23217">MSARDPAIPDGLPGPLPQGERVLWQGRPTAVGMMLRVLHLRLVALWFAGLTLWQALPNAGPGEALRAAGPTLIACGLALALVALLGWLAARTTVYTITSRRIVMRVGMALPVTLNLPFAMIADAGLHTFADGSGDLPVRLRPGTRIAYLNLWPHARPWRLSEPQPMLRSVPEARVVARLLAQAIEAARANEESATPILAERPQAGLQGRPPRLAVAG</sequence>
<dbReference type="InterPro" id="IPR005182">
    <property type="entry name" value="YdbS-like_PH"/>
</dbReference>
<dbReference type="EMBL" id="BJZU01000002">
    <property type="protein sequence ID" value="GEP02030.1"/>
    <property type="molecule type" value="Genomic_DNA"/>
</dbReference>
<keyword evidence="6" id="KW-1185">Reference proteome</keyword>
<accession>A0A512IWD6</accession>
<gene>
    <name evidence="4" type="ORF">GCM10007888_03560</name>
    <name evidence="3" type="ORF">MOX02_00680</name>
</gene>
<dbReference type="Pfam" id="PF03703">
    <property type="entry name" value="bPH_2"/>
    <property type="match status" value="1"/>
</dbReference>
<organism evidence="3 5">
    <name type="scientific">Methylobacterium oxalidis</name>
    <dbReference type="NCBI Taxonomy" id="944322"/>
    <lineage>
        <taxon>Bacteria</taxon>
        <taxon>Pseudomonadati</taxon>
        <taxon>Pseudomonadota</taxon>
        <taxon>Alphaproteobacteria</taxon>
        <taxon>Hyphomicrobiales</taxon>
        <taxon>Methylobacteriaceae</taxon>
        <taxon>Methylobacterium</taxon>
    </lineage>
</organism>
<feature type="transmembrane region" description="Helical" evidence="1">
    <location>
        <begin position="37"/>
        <end position="56"/>
    </location>
</feature>
<dbReference type="NCBIfam" id="NF040894">
    <property type="entry name" value="puhB_PGC"/>
    <property type="match status" value="1"/>
</dbReference>
<feature type="transmembrane region" description="Helical" evidence="1">
    <location>
        <begin position="102"/>
        <end position="122"/>
    </location>
</feature>
<dbReference type="Proteomes" id="UP000321960">
    <property type="component" value="Unassembled WGS sequence"/>
</dbReference>
<reference evidence="4" key="1">
    <citation type="journal article" date="2014" name="Int. J. Syst. Evol. Microbiol.">
        <title>Complete genome of a new Firmicutes species belonging to the dominant human colonic microbiota ('Ruminococcus bicirculans') reveals two chromosomes and a selective capacity to utilize plant glucans.</title>
        <authorList>
            <consortium name="NISC Comparative Sequencing Program"/>
            <person name="Wegmann U."/>
            <person name="Louis P."/>
            <person name="Goesmann A."/>
            <person name="Henrissat B."/>
            <person name="Duncan S.H."/>
            <person name="Flint H.J."/>
        </authorList>
    </citation>
    <scope>NUCLEOTIDE SEQUENCE</scope>
    <source>
        <strain evidence="4">NBRC 107715</strain>
    </source>
</reference>
<keyword evidence="1" id="KW-0472">Membrane</keyword>
<evidence type="ECO:0000259" key="2">
    <source>
        <dbReference type="Pfam" id="PF03703"/>
    </source>
</evidence>
<proteinExistence type="predicted"/>
<evidence type="ECO:0000256" key="1">
    <source>
        <dbReference type="SAM" id="Phobius"/>
    </source>
</evidence>
<reference evidence="4" key="4">
    <citation type="submission" date="2023-01" db="EMBL/GenBank/DDBJ databases">
        <title>Draft genome sequence of Methylobacterium oxalidis strain NBRC 107715.</title>
        <authorList>
            <person name="Sun Q."/>
            <person name="Mori K."/>
        </authorList>
    </citation>
    <scope>NUCLEOTIDE SEQUENCE</scope>
    <source>
        <strain evidence="4">NBRC 107715</strain>
    </source>
</reference>